<dbReference type="SUPFAM" id="SSF52833">
    <property type="entry name" value="Thioredoxin-like"/>
    <property type="match status" value="1"/>
</dbReference>
<dbReference type="InterPro" id="IPR002109">
    <property type="entry name" value="Glutaredoxin"/>
</dbReference>
<gene>
    <name evidence="3" type="ORF">PHJA_002820600</name>
</gene>
<dbReference type="AlphaFoldDB" id="A0A830DJ47"/>
<organism evidence="3 4">
    <name type="scientific">Phtheirospermum japonicum</name>
    <dbReference type="NCBI Taxonomy" id="374723"/>
    <lineage>
        <taxon>Eukaryota</taxon>
        <taxon>Viridiplantae</taxon>
        <taxon>Streptophyta</taxon>
        <taxon>Embryophyta</taxon>
        <taxon>Tracheophyta</taxon>
        <taxon>Spermatophyta</taxon>
        <taxon>Magnoliopsida</taxon>
        <taxon>eudicotyledons</taxon>
        <taxon>Gunneridae</taxon>
        <taxon>Pentapetalae</taxon>
        <taxon>asterids</taxon>
        <taxon>lamiids</taxon>
        <taxon>Lamiales</taxon>
        <taxon>Orobanchaceae</taxon>
        <taxon>Orobanchaceae incertae sedis</taxon>
        <taxon>Phtheirospermum</taxon>
    </lineage>
</organism>
<dbReference type="InterPro" id="IPR044790">
    <property type="entry name" value="MD26C-like"/>
</dbReference>
<dbReference type="Gene3D" id="3.40.30.10">
    <property type="entry name" value="Glutaredoxin"/>
    <property type="match status" value="1"/>
</dbReference>
<feature type="domain" description="Glutaredoxin" evidence="2">
    <location>
        <begin position="16"/>
        <end position="43"/>
    </location>
</feature>
<reference evidence="3" key="1">
    <citation type="submission" date="2020-07" db="EMBL/GenBank/DDBJ databases">
        <title>Ethylene signaling mediates host invasion by parasitic plants.</title>
        <authorList>
            <person name="Yoshida S."/>
        </authorList>
    </citation>
    <scope>NUCLEOTIDE SEQUENCE</scope>
    <source>
        <strain evidence="3">Okayama</strain>
    </source>
</reference>
<sequence>MALAKAKESLLQTPSSKSYCPYCVAVKELLRKLGATFKVIELNTRYLGVESLYTPAVQLCRNCNEGLFDDGALDEPYYPQASPLTPESNHRNISGGEEQDDMDPYGGLFDDEQAKILSIKEQLEDPHPTKAPKPAPRKEAPSRPPQSLPKAASAPQNIYLYDDIENLYKNRKRRYNLLISGCSSSDIYQETLEMSLAHYFGAKLLVFDCQSNLKDLTSFGTCSPSSNRALRFEIKQLWRSSDIYQETLEMSLAHYFGAKLLVFDCQSNLKDLTSFGTCSPSSNRALRFEIKQLWRSMTMPLKVADRVGSYDQVGNHATYSYQVADHVNTHAT</sequence>
<dbReference type="Pfam" id="PF00462">
    <property type="entry name" value="Glutaredoxin"/>
    <property type="match status" value="1"/>
</dbReference>
<feature type="region of interest" description="Disordered" evidence="1">
    <location>
        <begin position="79"/>
        <end position="107"/>
    </location>
</feature>
<evidence type="ECO:0000313" key="4">
    <source>
        <dbReference type="Proteomes" id="UP000653305"/>
    </source>
</evidence>
<dbReference type="OrthoDB" id="550309at2759"/>
<accession>A0A830DJ47</accession>
<proteinExistence type="predicted"/>
<dbReference type="Proteomes" id="UP000653305">
    <property type="component" value="Unassembled WGS sequence"/>
</dbReference>
<dbReference type="PANTHER" id="PTHR47210:SF1">
    <property type="entry name" value="MEDIATOR OF RNA POLYMERASE II TRANSCRIPTION SUBUNIT 26C-RELATED"/>
    <property type="match status" value="1"/>
</dbReference>
<dbReference type="EMBL" id="BMAC01001300">
    <property type="protein sequence ID" value="GFQ06766.1"/>
    <property type="molecule type" value="Genomic_DNA"/>
</dbReference>
<evidence type="ECO:0000313" key="3">
    <source>
        <dbReference type="EMBL" id="GFQ06766.1"/>
    </source>
</evidence>
<comment type="caution">
    <text evidence="3">The sequence shown here is derived from an EMBL/GenBank/DDBJ whole genome shotgun (WGS) entry which is preliminary data.</text>
</comment>
<dbReference type="PANTHER" id="PTHR47210">
    <property type="entry name" value="MEDIATOR OF RNA POLYMERASE II TRANSCRIPTION SUBUNIT 26C-RELATED"/>
    <property type="match status" value="1"/>
</dbReference>
<keyword evidence="4" id="KW-1185">Reference proteome</keyword>
<feature type="region of interest" description="Disordered" evidence="1">
    <location>
        <begin position="120"/>
        <end position="152"/>
    </location>
</feature>
<evidence type="ECO:0000259" key="2">
    <source>
        <dbReference type="Pfam" id="PF00462"/>
    </source>
</evidence>
<name>A0A830DJ47_9LAMI</name>
<evidence type="ECO:0000256" key="1">
    <source>
        <dbReference type="SAM" id="MobiDB-lite"/>
    </source>
</evidence>
<protein>
    <submittedName>
        <fullName evidence="3">Glutaredoxin-c6</fullName>
    </submittedName>
</protein>
<dbReference type="InterPro" id="IPR036249">
    <property type="entry name" value="Thioredoxin-like_sf"/>
</dbReference>